<feature type="compositionally biased region" description="Low complexity" evidence="1">
    <location>
        <begin position="149"/>
        <end position="160"/>
    </location>
</feature>
<evidence type="ECO:0008006" key="4">
    <source>
        <dbReference type="Google" id="ProtNLM"/>
    </source>
</evidence>
<keyword evidence="3" id="KW-1185">Reference proteome</keyword>
<dbReference type="InterPro" id="IPR007175">
    <property type="entry name" value="Rpr2/Snm1/Rpp21"/>
</dbReference>
<protein>
    <recommendedName>
        <fullName evidence="4">DUF866 domain-containing protein</fullName>
    </recommendedName>
</protein>
<evidence type="ECO:0000256" key="1">
    <source>
        <dbReference type="SAM" id="MobiDB-lite"/>
    </source>
</evidence>
<name>C5FK60_ARTOC</name>
<gene>
    <name evidence="2" type="ORF">MCYG_02901</name>
</gene>
<dbReference type="HOGENOM" id="CLU_081044_0_0_1"/>
<dbReference type="GeneID" id="9224761"/>
<feature type="region of interest" description="Disordered" evidence="1">
    <location>
        <begin position="117"/>
        <end position="207"/>
    </location>
</feature>
<dbReference type="Proteomes" id="UP000002035">
    <property type="component" value="Unassembled WGS sequence"/>
</dbReference>
<feature type="compositionally biased region" description="Polar residues" evidence="1">
    <location>
        <begin position="135"/>
        <end position="148"/>
    </location>
</feature>
<dbReference type="eggNOG" id="ENOG502SC64">
    <property type="taxonomic scope" value="Eukaryota"/>
</dbReference>
<proteinExistence type="predicted"/>
<dbReference type="AlphaFoldDB" id="C5FK60"/>
<feature type="compositionally biased region" description="Basic residues" evidence="1">
    <location>
        <begin position="165"/>
        <end position="175"/>
    </location>
</feature>
<dbReference type="EMBL" id="DS995703">
    <property type="protein sequence ID" value="EEQ30082.1"/>
    <property type="molecule type" value="Genomic_DNA"/>
</dbReference>
<accession>C5FK60</accession>
<feature type="region of interest" description="Disordered" evidence="1">
    <location>
        <begin position="77"/>
        <end position="96"/>
    </location>
</feature>
<dbReference type="Pfam" id="PF04032">
    <property type="entry name" value="Rpr2"/>
    <property type="match status" value="1"/>
</dbReference>
<sequence>MSRPLSIRLDFLKNSAHFLSLRSPSTSAYLMTARSNIIVFDGSSYTTTGDETEACPACGSIRTPGVNSRVFTRTEAPPKPTRLMQKPQHEAPSKTPSMQRCVVYECTRCKHEVVQHLPQPTRQRRRRDLPIAPSVNPSMPSNTGMSQIASTGSGASKTGSENASSKKRAKLRKQKGLLASLSTEKQRSQLQSKPANSLDLMDFFQST</sequence>
<evidence type="ECO:0000313" key="2">
    <source>
        <dbReference type="EMBL" id="EEQ30082.1"/>
    </source>
</evidence>
<feature type="compositionally biased region" description="Polar residues" evidence="1">
    <location>
        <begin position="180"/>
        <end position="195"/>
    </location>
</feature>
<dbReference type="GO" id="GO:0006396">
    <property type="term" value="P:RNA processing"/>
    <property type="evidence" value="ECO:0007669"/>
    <property type="project" value="InterPro"/>
</dbReference>
<dbReference type="OrthoDB" id="438080at2759"/>
<dbReference type="RefSeq" id="XP_002847395.1">
    <property type="nucleotide sequence ID" value="XM_002847349.1"/>
</dbReference>
<dbReference type="OMA" id="LHCDNCQ"/>
<organism evidence="2 3">
    <name type="scientific">Arthroderma otae (strain ATCC MYA-4605 / CBS 113480)</name>
    <name type="common">Microsporum canis</name>
    <dbReference type="NCBI Taxonomy" id="554155"/>
    <lineage>
        <taxon>Eukaryota</taxon>
        <taxon>Fungi</taxon>
        <taxon>Dikarya</taxon>
        <taxon>Ascomycota</taxon>
        <taxon>Pezizomycotina</taxon>
        <taxon>Eurotiomycetes</taxon>
        <taxon>Eurotiomycetidae</taxon>
        <taxon>Onygenales</taxon>
        <taxon>Arthrodermataceae</taxon>
        <taxon>Microsporum</taxon>
    </lineage>
</organism>
<dbReference type="VEuPathDB" id="FungiDB:MCYG_02901"/>
<dbReference type="STRING" id="554155.C5FK60"/>
<evidence type="ECO:0000313" key="3">
    <source>
        <dbReference type="Proteomes" id="UP000002035"/>
    </source>
</evidence>
<reference evidence="3" key="1">
    <citation type="journal article" date="2012" name="MBio">
        <title>Comparative genome analysis of Trichophyton rubrum and related dermatophytes reveals candidate genes involved in infection.</title>
        <authorList>
            <person name="Martinez D.A."/>
            <person name="Oliver B.G."/>
            <person name="Graeser Y."/>
            <person name="Goldberg J.M."/>
            <person name="Li W."/>
            <person name="Martinez-Rossi N.M."/>
            <person name="Monod M."/>
            <person name="Shelest E."/>
            <person name="Barton R.C."/>
            <person name="Birch E."/>
            <person name="Brakhage A.A."/>
            <person name="Chen Z."/>
            <person name="Gurr S.J."/>
            <person name="Heiman D."/>
            <person name="Heitman J."/>
            <person name="Kosti I."/>
            <person name="Rossi A."/>
            <person name="Saif S."/>
            <person name="Samalova M."/>
            <person name="Saunders C.W."/>
            <person name="Shea T."/>
            <person name="Summerbell R.C."/>
            <person name="Xu J."/>
            <person name="Young S."/>
            <person name="Zeng Q."/>
            <person name="Birren B.W."/>
            <person name="Cuomo C.A."/>
            <person name="White T.C."/>
        </authorList>
    </citation>
    <scope>NUCLEOTIDE SEQUENCE [LARGE SCALE GENOMIC DNA]</scope>
    <source>
        <strain evidence="3">ATCC MYA-4605 / CBS 113480</strain>
    </source>
</reference>